<dbReference type="OrthoDB" id="4147030at2"/>
<reference evidence="1 2" key="1">
    <citation type="submission" date="2018-11" db="EMBL/GenBank/DDBJ databases">
        <title>Whole genome sequence of Streptomyces chrestomyceticus NBRC 13444(T).</title>
        <authorList>
            <person name="Komaki H."/>
            <person name="Tamura T."/>
        </authorList>
    </citation>
    <scope>NUCLEOTIDE SEQUENCE [LARGE SCALE GENOMIC DNA]</scope>
    <source>
        <strain evidence="1 2">NBRC 13444</strain>
    </source>
</reference>
<gene>
    <name evidence="1" type="ORF">OEIGOIKO_03379</name>
</gene>
<name>A0A7U9PXT6_9ACTN</name>
<dbReference type="AlphaFoldDB" id="A0A7U9PXT6"/>
<evidence type="ECO:0000313" key="1">
    <source>
        <dbReference type="EMBL" id="GCD35633.1"/>
    </source>
</evidence>
<dbReference type="RefSeq" id="WP_125045517.1">
    <property type="nucleotide sequence ID" value="NZ_BHZC01000001.1"/>
</dbReference>
<organism evidence="1 2">
    <name type="scientific">Streptomyces chrestomyceticus JCM 4735</name>
    <dbReference type="NCBI Taxonomy" id="1306181"/>
    <lineage>
        <taxon>Bacteria</taxon>
        <taxon>Bacillati</taxon>
        <taxon>Actinomycetota</taxon>
        <taxon>Actinomycetes</taxon>
        <taxon>Kitasatosporales</taxon>
        <taxon>Streptomycetaceae</taxon>
        <taxon>Streptomyces</taxon>
    </lineage>
</organism>
<sequence>MADAQSSQAERIERLKALLTGRSASSRTVAALASGGVGNLLFGVALHGAGAQGSRALTGLEQVLVDVLATVVEGQELEEWGAAYRQTVQGAAPGTLTVPAVIAERPLSSGFAFADLEKVLPQLAQEALEAPNVSLLSVEDIAAGRIEEDAAFVAAMGERGFAVTGVARYPDAGSGARAAAADAGPAAESWRVRMQMESFYVARAVGDQGGGRDEIYFTSAASVGGDNGGQTFVSEEFGAVKQGQTHTFSASKKVFLDKQSSGDFMVASLQVWEADQSNSKWYDNLQMALNTAVGTIDSSLNNPVAVITDPIPAPVAIAFEIAKIFISLMDALRNNDDLSCSRTFVLTRDDMAVLHHQPELEWNFNGDGHHKLRVSYTGERPVYPTGSITVISRPQGPDPSDAGPWSAPVPLGWKTKATPALASFRGELYTVFSRASDNRMMWSRYDGTAWSRPALIAAAASDQPSALAVHNDRLHWMYTGGDRRLYHAWFNGQAWSTIQQVPVWETSLGPSLAEVDGVLWSAHTGGNSFYVATYRGSWSATERFAALFAPHSAPALTSRAGAVTIDYRLESGQIMSCVRRNPAGSGWAGGFVPEEIRTNHAPTVHSAGGYAWMVHRGTDRRPYLVWRADNGTASYTLPAQPITHGSWTCTALAAPSLTTHDGRMYAIYHA</sequence>
<dbReference type="Gene3D" id="2.120.10.70">
    <property type="entry name" value="Fucose-specific lectin"/>
    <property type="match status" value="1"/>
</dbReference>
<dbReference type="EMBL" id="BHZC01000001">
    <property type="protein sequence ID" value="GCD35633.1"/>
    <property type="molecule type" value="Genomic_DNA"/>
</dbReference>
<dbReference type="Proteomes" id="UP000287830">
    <property type="component" value="Unassembled WGS sequence"/>
</dbReference>
<evidence type="ECO:0000313" key="2">
    <source>
        <dbReference type="Proteomes" id="UP000287830"/>
    </source>
</evidence>
<accession>A0A7U9PXT6</accession>
<dbReference type="GeneID" id="95622295"/>
<comment type="caution">
    <text evidence="1">The sequence shown here is derived from an EMBL/GenBank/DDBJ whole genome shotgun (WGS) entry which is preliminary data.</text>
</comment>
<proteinExistence type="predicted"/>
<dbReference type="SUPFAM" id="SSF89372">
    <property type="entry name" value="Fucose-specific lectin"/>
    <property type="match status" value="2"/>
</dbReference>
<protein>
    <submittedName>
        <fullName evidence="1">Uncharacterized protein</fullName>
    </submittedName>
</protein>